<dbReference type="RefSeq" id="WP_188485882.1">
    <property type="nucleotide sequence ID" value="NZ_BMCS01000001.1"/>
</dbReference>
<dbReference type="Gene3D" id="3.20.20.370">
    <property type="entry name" value="Glycoside hydrolase/deacetylase"/>
    <property type="match status" value="1"/>
</dbReference>
<keyword evidence="2" id="KW-1185">Reference proteome</keyword>
<dbReference type="Proteomes" id="UP000632454">
    <property type="component" value="Unassembled WGS sequence"/>
</dbReference>
<sequence length="235" mass="25659">MAGQLYVSISGIRTETAAAVRDFTETLAAREVPVSLLVAPRLKHGYRLLDDTDTVGWLRDRRSGDDAIVLHGYDQAATKRRRAEFAVIAAHEAALRLTAADRVLERSGLRTRIFAAPRWSASAGALEALPQAGFRVNLGFSGWNDLSTGSFHRSRVLGFGDGFRADAWWCRMVVVASNRTARKGGVVRLSIAAKHLDNPMARSTILDCVDLSLHHGLAPVTYRELTHSAARRSAA</sequence>
<accession>A0ABQ1U5E0</accession>
<gene>
    <name evidence="1" type="ORF">GCM10007298_00850</name>
</gene>
<organism evidence="1 2">
    <name type="scientific">Williamsia phyllosphaerae</name>
    <dbReference type="NCBI Taxonomy" id="885042"/>
    <lineage>
        <taxon>Bacteria</taxon>
        <taxon>Bacillati</taxon>
        <taxon>Actinomycetota</taxon>
        <taxon>Actinomycetes</taxon>
        <taxon>Mycobacteriales</taxon>
        <taxon>Nocardiaceae</taxon>
        <taxon>Williamsia</taxon>
    </lineage>
</organism>
<proteinExistence type="predicted"/>
<evidence type="ECO:0000313" key="1">
    <source>
        <dbReference type="EMBL" id="GGF08772.1"/>
    </source>
</evidence>
<dbReference type="InterPro" id="IPR011330">
    <property type="entry name" value="Glyco_hydro/deAcase_b/a-brl"/>
</dbReference>
<protein>
    <recommendedName>
        <fullName evidence="3">DUF2334 domain-containing protein</fullName>
    </recommendedName>
</protein>
<dbReference type="Pfam" id="PF10096">
    <property type="entry name" value="DUF2334"/>
    <property type="match status" value="1"/>
</dbReference>
<evidence type="ECO:0000313" key="2">
    <source>
        <dbReference type="Proteomes" id="UP000632454"/>
    </source>
</evidence>
<reference evidence="2" key="1">
    <citation type="journal article" date="2019" name="Int. J. Syst. Evol. Microbiol.">
        <title>The Global Catalogue of Microorganisms (GCM) 10K type strain sequencing project: providing services to taxonomists for standard genome sequencing and annotation.</title>
        <authorList>
            <consortium name="The Broad Institute Genomics Platform"/>
            <consortium name="The Broad Institute Genome Sequencing Center for Infectious Disease"/>
            <person name="Wu L."/>
            <person name="Ma J."/>
        </authorList>
    </citation>
    <scope>NUCLEOTIDE SEQUENCE [LARGE SCALE GENOMIC DNA]</scope>
    <source>
        <strain evidence="2">CCM 7855</strain>
    </source>
</reference>
<comment type="caution">
    <text evidence="1">The sequence shown here is derived from an EMBL/GenBank/DDBJ whole genome shotgun (WGS) entry which is preliminary data.</text>
</comment>
<dbReference type="SUPFAM" id="SSF88713">
    <property type="entry name" value="Glycoside hydrolase/deacetylase"/>
    <property type="match status" value="1"/>
</dbReference>
<dbReference type="InterPro" id="IPR018763">
    <property type="entry name" value="DUF2334"/>
</dbReference>
<dbReference type="EMBL" id="BMCS01000001">
    <property type="protein sequence ID" value="GGF08772.1"/>
    <property type="molecule type" value="Genomic_DNA"/>
</dbReference>
<evidence type="ECO:0008006" key="3">
    <source>
        <dbReference type="Google" id="ProtNLM"/>
    </source>
</evidence>
<name>A0ABQ1U5E0_9NOCA</name>